<name>A0A9P8SQM2_ASPFM</name>
<dbReference type="EMBL" id="JAIBSC010000079">
    <property type="protein sequence ID" value="KAH1900104.1"/>
    <property type="molecule type" value="Genomic_DNA"/>
</dbReference>
<dbReference type="PANTHER" id="PTHR42044">
    <property type="entry name" value="DUF676 DOMAIN-CONTAINING PROTEIN-RELATED"/>
    <property type="match status" value="1"/>
</dbReference>
<dbReference type="Gene3D" id="3.40.50.1820">
    <property type="entry name" value="alpha/beta hydrolase"/>
    <property type="match status" value="1"/>
</dbReference>
<sequence>MVIVRLLNGPPTGRSLIGIPQTRDPVNDETEPWFFINGIATGKHWHQSNLTALADTFGRQIVGIHNPTKGVILDLVECLIQRDLEYKTADIRQGRAQLRAALAASTTKKAVLIVHSQGGIVASSIIDWLYGELSQSQIQKLEIYTFGNAARQFRNPPLHELHHNDPAGTTPRRQIQGERAIRNIEHYANTKDFVANIGALQFTASAGAYSNASVFSGTVFIREGSGHLFNMHYLHPMFGEHSAFMESTVDVRPRNGPGKTVSMRMRELSRLYNYKNGRSPEDEDAM</sequence>
<evidence type="ECO:0000313" key="2">
    <source>
        <dbReference type="Proteomes" id="UP000813423"/>
    </source>
</evidence>
<dbReference type="InterPro" id="IPR029058">
    <property type="entry name" value="AB_hydrolase_fold"/>
</dbReference>
<evidence type="ECO:0008006" key="3">
    <source>
        <dbReference type="Google" id="ProtNLM"/>
    </source>
</evidence>
<accession>A0A9P8SQM2</accession>
<dbReference type="Proteomes" id="UP000813423">
    <property type="component" value="Unassembled WGS sequence"/>
</dbReference>
<organism evidence="1 2">
    <name type="scientific">Aspergillus fumigatus</name>
    <name type="common">Neosartorya fumigata</name>
    <dbReference type="NCBI Taxonomy" id="746128"/>
    <lineage>
        <taxon>Eukaryota</taxon>
        <taxon>Fungi</taxon>
        <taxon>Dikarya</taxon>
        <taxon>Ascomycota</taxon>
        <taxon>Pezizomycotina</taxon>
        <taxon>Eurotiomycetes</taxon>
        <taxon>Eurotiomycetidae</taxon>
        <taxon>Eurotiales</taxon>
        <taxon>Aspergillaceae</taxon>
        <taxon>Aspergillus</taxon>
        <taxon>Aspergillus subgen. Fumigati</taxon>
    </lineage>
</organism>
<reference evidence="1" key="1">
    <citation type="submission" date="2021-08" db="EMBL/GenBank/DDBJ databases">
        <title>Global Aspergillus fumigatus from environmental and clinical sources.</title>
        <authorList>
            <person name="Barber A."/>
            <person name="Sae-Ong T."/>
        </authorList>
    </citation>
    <scope>NUCLEOTIDE SEQUENCE</scope>
    <source>
        <strain evidence="1">NRZ-2016-071</strain>
    </source>
</reference>
<comment type="caution">
    <text evidence="1">The sequence shown here is derived from an EMBL/GenBank/DDBJ whole genome shotgun (WGS) entry which is preliminary data.</text>
</comment>
<protein>
    <recommendedName>
        <fullName evidence="3">DUF676 domain-containing protein</fullName>
    </recommendedName>
</protein>
<gene>
    <name evidence="1" type="ORF">KXV57_008624</name>
</gene>
<dbReference type="AlphaFoldDB" id="A0A9P8SQM2"/>
<dbReference type="PANTHER" id="PTHR42044:SF2">
    <property type="entry name" value="DUF676 DOMAIN-CONTAINING PROTEIN"/>
    <property type="match status" value="1"/>
</dbReference>
<dbReference type="SUPFAM" id="SSF53474">
    <property type="entry name" value="alpha/beta-Hydrolases"/>
    <property type="match status" value="1"/>
</dbReference>
<evidence type="ECO:0000313" key="1">
    <source>
        <dbReference type="EMBL" id="KAH1900104.1"/>
    </source>
</evidence>
<proteinExistence type="predicted"/>